<organism evidence="1 4">
    <name type="scientific">Marinomonas gallaica</name>
    <dbReference type="NCBI Taxonomy" id="1806667"/>
    <lineage>
        <taxon>Bacteria</taxon>
        <taxon>Pseudomonadati</taxon>
        <taxon>Pseudomonadota</taxon>
        <taxon>Gammaproteobacteria</taxon>
        <taxon>Oceanospirillales</taxon>
        <taxon>Oceanospirillaceae</taxon>
        <taxon>Marinomonas</taxon>
    </lineage>
</organism>
<dbReference type="OrthoDB" id="6105458at2"/>
<reference evidence="2 3" key="1">
    <citation type="submission" date="2016-06" db="EMBL/GenBank/DDBJ databases">
        <authorList>
            <person name="Rodrigo-Torres L."/>
            <person name="Arahal D.R."/>
        </authorList>
    </citation>
    <scope>NUCLEOTIDE SEQUENCE [LARGE SCALE GENOMIC DNA]</scope>
    <source>
        <strain evidence="2 3">CECT 5116</strain>
    </source>
</reference>
<gene>
    <name evidence="1" type="ORF">MGA5115_00644</name>
    <name evidence="2" type="ORF">MGA5116_00862</name>
</gene>
<dbReference type="EMBL" id="FLRA01000003">
    <property type="protein sequence ID" value="SBT16563.1"/>
    <property type="molecule type" value="Genomic_DNA"/>
</dbReference>
<reference evidence="1 4" key="2">
    <citation type="submission" date="2016-06" db="EMBL/GenBank/DDBJ databases">
        <authorList>
            <person name="Kjaerup R.B."/>
            <person name="Dalgaard T.S."/>
            <person name="Juul-Madsen H.R."/>
        </authorList>
    </citation>
    <scope>NUCLEOTIDE SEQUENCE [LARGE SCALE GENOMIC DNA]</scope>
    <source>
        <strain evidence="1 4">CECT 5115</strain>
    </source>
</reference>
<sequence>MDNHDLMSFEDGMDQFMSNLKKSLQQDQLHVTHQTMPQCLESYKVADDRANAYFLRLVVIGYTPTTMLARLSWLDAKGRDHICCYLNSAFEAVKRKKNGLWVREKNIPEAMCLQTWSRLQSPI</sequence>
<evidence type="ECO:0000313" key="4">
    <source>
        <dbReference type="Proteomes" id="UP000092871"/>
    </source>
</evidence>
<protein>
    <submittedName>
        <fullName evidence="1">Uncharacterized protein</fullName>
    </submittedName>
</protein>
<evidence type="ECO:0000313" key="1">
    <source>
        <dbReference type="EMBL" id="SBT16563.1"/>
    </source>
</evidence>
<name>A0A1C3JMZ8_9GAMM</name>
<evidence type="ECO:0000313" key="2">
    <source>
        <dbReference type="EMBL" id="SBT20279.1"/>
    </source>
</evidence>
<proteinExistence type="predicted"/>
<evidence type="ECO:0000313" key="3">
    <source>
        <dbReference type="Proteomes" id="UP000092840"/>
    </source>
</evidence>
<dbReference type="AlphaFoldDB" id="A0A1C3JMZ8"/>
<dbReference type="Proteomes" id="UP000092871">
    <property type="component" value="Unassembled WGS sequence"/>
</dbReference>
<dbReference type="RefSeq" id="WP_067031794.1">
    <property type="nucleotide sequence ID" value="NZ_FLRA01000003.1"/>
</dbReference>
<dbReference type="Proteomes" id="UP000092840">
    <property type="component" value="Unassembled WGS sequence"/>
</dbReference>
<dbReference type="EMBL" id="FLRB01000006">
    <property type="protein sequence ID" value="SBT20279.1"/>
    <property type="molecule type" value="Genomic_DNA"/>
</dbReference>
<keyword evidence="3" id="KW-1185">Reference proteome</keyword>
<accession>A0A1C3JMZ8</accession>